<reference evidence="2 3" key="1">
    <citation type="submission" date="2024-04" db="EMBL/GenBank/DDBJ databases">
        <authorList>
            <person name="Waldvogel A.-M."/>
            <person name="Schoenle A."/>
        </authorList>
    </citation>
    <scope>NUCLEOTIDE SEQUENCE [LARGE SCALE GENOMIC DNA]</scope>
</reference>
<evidence type="ECO:0000313" key="2">
    <source>
        <dbReference type="EMBL" id="CAL1602602.1"/>
    </source>
</evidence>
<dbReference type="EMBL" id="OZ035825">
    <property type="protein sequence ID" value="CAL1602602.1"/>
    <property type="molecule type" value="Genomic_DNA"/>
</dbReference>
<name>A0AAV2LQT9_KNICA</name>
<evidence type="ECO:0000313" key="3">
    <source>
        <dbReference type="Proteomes" id="UP001497482"/>
    </source>
</evidence>
<sequence>MQSSPRAHASPSVSGSTPSSLNDLFIPPSPVPDRSRKSARLASQDAGSVRTFLAARGVVPGTLQAAILCTCVLKQKDTTGSDPLYLCAVAQGHYRQRSSVPVCCSTGTLQAAILCTCVLKHKDTTGSDPLYLCAVAQGHYRQRSSVPVC</sequence>
<dbReference type="Proteomes" id="UP001497482">
    <property type="component" value="Chromosome 3"/>
</dbReference>
<organism evidence="2 3">
    <name type="scientific">Knipowitschia caucasica</name>
    <name type="common">Caucasian dwarf goby</name>
    <name type="synonym">Pomatoschistus caucasicus</name>
    <dbReference type="NCBI Taxonomy" id="637954"/>
    <lineage>
        <taxon>Eukaryota</taxon>
        <taxon>Metazoa</taxon>
        <taxon>Chordata</taxon>
        <taxon>Craniata</taxon>
        <taxon>Vertebrata</taxon>
        <taxon>Euteleostomi</taxon>
        <taxon>Actinopterygii</taxon>
        <taxon>Neopterygii</taxon>
        <taxon>Teleostei</taxon>
        <taxon>Neoteleostei</taxon>
        <taxon>Acanthomorphata</taxon>
        <taxon>Gobiaria</taxon>
        <taxon>Gobiiformes</taxon>
        <taxon>Gobioidei</taxon>
        <taxon>Gobiidae</taxon>
        <taxon>Gobiinae</taxon>
        <taxon>Knipowitschia</taxon>
    </lineage>
</organism>
<accession>A0AAV2LQT9</accession>
<proteinExistence type="predicted"/>
<feature type="compositionally biased region" description="Low complexity" evidence="1">
    <location>
        <begin position="10"/>
        <end position="20"/>
    </location>
</feature>
<dbReference type="AlphaFoldDB" id="A0AAV2LQT9"/>
<evidence type="ECO:0000256" key="1">
    <source>
        <dbReference type="SAM" id="MobiDB-lite"/>
    </source>
</evidence>
<protein>
    <submittedName>
        <fullName evidence="2">Uncharacterized protein</fullName>
    </submittedName>
</protein>
<feature type="region of interest" description="Disordered" evidence="1">
    <location>
        <begin position="1"/>
        <end position="46"/>
    </location>
</feature>
<keyword evidence="3" id="KW-1185">Reference proteome</keyword>
<gene>
    <name evidence="2" type="ORF">KC01_LOCUS30355</name>
</gene>